<dbReference type="AlphaFoldDB" id="A0A542BIH3"/>
<comment type="caution">
    <text evidence="1">The sequence shown here is derived from an EMBL/GenBank/DDBJ whole genome shotgun (WGS) entry which is preliminary data.</text>
</comment>
<accession>A0A542BIH3</accession>
<name>A0A542BIH3_SERFO</name>
<protein>
    <recommendedName>
        <fullName evidence="2">ANR family transcriptional regulator</fullName>
    </recommendedName>
</protein>
<gene>
    <name evidence="1" type="ORF">FHU10_1601</name>
</gene>
<reference evidence="1" key="1">
    <citation type="submission" date="2019-06" db="EMBL/GenBank/DDBJ databases">
        <authorList>
            <person name="Deangelis K."/>
            <person name="Huntemann M."/>
            <person name="Clum A."/>
            <person name="Pillay M."/>
            <person name="Palaniappan K."/>
            <person name="Varghese N."/>
            <person name="Mikhailova N."/>
            <person name="Stamatis D."/>
            <person name="Reddy T."/>
            <person name="Daum C."/>
            <person name="Shapiro N."/>
            <person name="Ivanova N."/>
            <person name="Kyrpides N."/>
            <person name="Woyke T."/>
        </authorList>
    </citation>
    <scope>NUCLEOTIDE SEQUENCE [LARGE SCALE GENOMIC DNA]</scope>
    <source>
        <strain evidence="1">128R</strain>
    </source>
</reference>
<sequence>MEKDEVYIDLASNSECNGEYLQAISFWLRASRYTQNIEKYIWIRKRLRKCKAMV</sequence>
<dbReference type="EMBL" id="VISQ01000001">
    <property type="protein sequence ID" value="TVZ69126.1"/>
    <property type="molecule type" value="Genomic_DNA"/>
</dbReference>
<proteinExistence type="predicted"/>
<reference evidence="1" key="2">
    <citation type="submission" date="2019-08" db="EMBL/GenBank/DDBJ databases">
        <title>Investigation of anaerobic lignin degradation for improved lignocellulosic biofuels.</title>
        <authorList>
            <person name="Deangelis K.PhD."/>
        </authorList>
    </citation>
    <scope>NUCLEOTIDE SEQUENCE [LARGE SCALE GENOMIC DNA]</scope>
    <source>
        <strain evidence="1">128R</strain>
    </source>
</reference>
<evidence type="ECO:0000313" key="1">
    <source>
        <dbReference type="EMBL" id="TVZ69126.1"/>
    </source>
</evidence>
<organism evidence="1">
    <name type="scientific">Serratia fonticola</name>
    <dbReference type="NCBI Taxonomy" id="47917"/>
    <lineage>
        <taxon>Bacteria</taxon>
        <taxon>Pseudomonadati</taxon>
        <taxon>Pseudomonadota</taxon>
        <taxon>Gammaproteobacteria</taxon>
        <taxon>Enterobacterales</taxon>
        <taxon>Yersiniaceae</taxon>
        <taxon>Serratia</taxon>
    </lineage>
</organism>
<evidence type="ECO:0008006" key="2">
    <source>
        <dbReference type="Google" id="ProtNLM"/>
    </source>
</evidence>